<evidence type="ECO:0000256" key="6">
    <source>
        <dbReference type="ARBA" id="ARBA00023242"/>
    </source>
</evidence>
<dbReference type="EMBL" id="CAJNOI010000056">
    <property type="protein sequence ID" value="CAF0962506.1"/>
    <property type="molecule type" value="Genomic_DNA"/>
</dbReference>
<keyword evidence="5" id="KW-0677">Repeat</keyword>
<keyword evidence="4 8" id="KW-0853">WD repeat</keyword>
<feature type="repeat" description="WD" evidence="8">
    <location>
        <begin position="140"/>
        <end position="182"/>
    </location>
</feature>
<dbReference type="CDD" id="cd00200">
    <property type="entry name" value="WD40"/>
    <property type="match status" value="1"/>
</dbReference>
<organism evidence="10 12">
    <name type="scientific">Adineta steineri</name>
    <dbReference type="NCBI Taxonomy" id="433720"/>
    <lineage>
        <taxon>Eukaryota</taxon>
        <taxon>Metazoa</taxon>
        <taxon>Spiralia</taxon>
        <taxon>Gnathifera</taxon>
        <taxon>Rotifera</taxon>
        <taxon>Eurotatoria</taxon>
        <taxon>Bdelloidea</taxon>
        <taxon>Adinetida</taxon>
        <taxon>Adinetidae</taxon>
        <taxon>Adineta</taxon>
    </lineage>
</organism>
<dbReference type="GO" id="GO:0005737">
    <property type="term" value="C:cytoplasm"/>
    <property type="evidence" value="ECO:0007669"/>
    <property type="project" value="UniProtKB-SubCell"/>
</dbReference>
<dbReference type="OrthoDB" id="9984207at2759"/>
<evidence type="ECO:0000256" key="7">
    <source>
        <dbReference type="ARBA" id="ARBA00040954"/>
    </source>
</evidence>
<comment type="caution">
    <text evidence="10">The sequence shown here is derived from an EMBL/GenBank/DDBJ whole genome shotgun (WGS) entry which is preliminary data.</text>
</comment>
<dbReference type="InterPro" id="IPR036322">
    <property type="entry name" value="WD40_repeat_dom_sf"/>
</dbReference>
<protein>
    <recommendedName>
        <fullName evidence="7">WD repeat-containing protein 37</fullName>
    </recommendedName>
</protein>
<evidence type="ECO:0000313" key="12">
    <source>
        <dbReference type="Proteomes" id="UP000663832"/>
    </source>
</evidence>
<dbReference type="Gene3D" id="2.130.10.10">
    <property type="entry name" value="YVTN repeat-like/Quinoprotein amine dehydrogenase"/>
    <property type="match status" value="2"/>
</dbReference>
<dbReference type="PANTHER" id="PTHR19855">
    <property type="entry name" value="WD40 REPEAT PROTEIN 12, 37"/>
    <property type="match status" value="1"/>
</dbReference>
<dbReference type="PANTHER" id="PTHR19855:SF12">
    <property type="entry name" value="WD REPEAT-CONTAINING PROTEIN 37"/>
    <property type="match status" value="1"/>
</dbReference>
<dbReference type="AlphaFoldDB" id="A0A814DM10"/>
<feature type="repeat" description="WD" evidence="8">
    <location>
        <begin position="273"/>
        <end position="313"/>
    </location>
</feature>
<evidence type="ECO:0000256" key="5">
    <source>
        <dbReference type="ARBA" id="ARBA00022737"/>
    </source>
</evidence>
<dbReference type="Proteomes" id="UP000663832">
    <property type="component" value="Unassembled WGS sequence"/>
</dbReference>
<dbReference type="EMBL" id="CAJNOM010000062">
    <property type="protein sequence ID" value="CAF0957490.1"/>
    <property type="molecule type" value="Genomic_DNA"/>
</dbReference>
<dbReference type="PROSITE" id="PS50082">
    <property type="entry name" value="WD_REPEATS_2"/>
    <property type="match status" value="3"/>
</dbReference>
<dbReference type="InterPro" id="IPR015943">
    <property type="entry name" value="WD40/YVTN_repeat-like_dom_sf"/>
</dbReference>
<evidence type="ECO:0000313" key="10">
    <source>
        <dbReference type="EMBL" id="CAF0957490.1"/>
    </source>
</evidence>
<evidence type="ECO:0000256" key="1">
    <source>
        <dbReference type="ARBA" id="ARBA00004123"/>
    </source>
</evidence>
<dbReference type="PROSITE" id="PS50294">
    <property type="entry name" value="WD_REPEATS_REGION"/>
    <property type="match status" value="2"/>
</dbReference>
<dbReference type="Proteomes" id="UP000663877">
    <property type="component" value="Unassembled WGS sequence"/>
</dbReference>
<dbReference type="PRINTS" id="PR00320">
    <property type="entry name" value="GPROTEINBRPT"/>
</dbReference>
<keyword evidence="12" id="KW-1185">Reference proteome</keyword>
<dbReference type="SUPFAM" id="SSF50978">
    <property type="entry name" value="WD40 repeat-like"/>
    <property type="match status" value="1"/>
</dbReference>
<proteinExistence type="predicted"/>
<sequence length="401" mass="46072">MIRKSIDSLETNNDQQPLKNCSKLKNNFHELLNEIEKEYNGILLENVALRKELEHNNKSGTIITNKFRTGDIFPMIKNRVGFRKKKYSPNNLIFSSNNQHQDIIWDVQIGGLDNCYIGSASADKTAIIWCRKTGYPLLQYQGHCGSVNSCRFGYFDPNLVLTTSGDHEIHIWKISLDENIKILSSPLLKLKSTDIVSYAEWFQHDQIVSTSWDKSATIWNIEMGNSLRTLYGHDGELTYVSCHQTKPLILTSSRDETFRLWDCRISNSLIEIFHGHTKTVNSTLFISDNQFVSSSDDGFVHIWDLRSTNSSPFLSLECISPCNRLSLFNNILSVPLDNRDIRLYSIITGEKLYIQKRAHKRAVQCSSLVQSRNSMELFLASGSLDCQMHTWNIQKLKENHR</sequence>
<keyword evidence="3" id="KW-0963">Cytoplasm</keyword>
<dbReference type="InterPro" id="IPR001680">
    <property type="entry name" value="WD40_rpt"/>
</dbReference>
<evidence type="ECO:0000256" key="2">
    <source>
        <dbReference type="ARBA" id="ARBA00004496"/>
    </source>
</evidence>
<evidence type="ECO:0000256" key="4">
    <source>
        <dbReference type="ARBA" id="ARBA00022574"/>
    </source>
</evidence>
<dbReference type="SMART" id="SM00320">
    <property type="entry name" value="WD40"/>
    <property type="match status" value="6"/>
</dbReference>
<name>A0A814DM10_9BILA</name>
<dbReference type="EMBL" id="CAJNOM010000060">
    <property type="protein sequence ID" value="CAF0951777.1"/>
    <property type="molecule type" value="Genomic_DNA"/>
</dbReference>
<evidence type="ECO:0000256" key="3">
    <source>
        <dbReference type="ARBA" id="ARBA00022490"/>
    </source>
</evidence>
<comment type="subcellular location">
    <subcellularLocation>
        <location evidence="2">Cytoplasm</location>
    </subcellularLocation>
    <subcellularLocation>
        <location evidence="1">Nucleus</location>
    </subcellularLocation>
</comment>
<evidence type="ECO:0000313" key="9">
    <source>
        <dbReference type="EMBL" id="CAF0951777.1"/>
    </source>
</evidence>
<dbReference type="InterPro" id="IPR020472">
    <property type="entry name" value="WD40_PAC1"/>
</dbReference>
<feature type="repeat" description="WD" evidence="8">
    <location>
        <begin position="230"/>
        <end position="262"/>
    </location>
</feature>
<gene>
    <name evidence="11" type="ORF">BJG266_LOCUS13831</name>
    <name evidence="9" type="ORF">QVE165_LOCUS12262</name>
    <name evidence="10" type="ORF">QVE165_LOCUS12568</name>
</gene>
<evidence type="ECO:0000313" key="11">
    <source>
        <dbReference type="EMBL" id="CAF0962506.1"/>
    </source>
</evidence>
<dbReference type="Pfam" id="PF00400">
    <property type="entry name" value="WD40"/>
    <property type="match status" value="3"/>
</dbReference>
<dbReference type="GO" id="GO:0005634">
    <property type="term" value="C:nucleus"/>
    <property type="evidence" value="ECO:0007669"/>
    <property type="project" value="UniProtKB-SubCell"/>
</dbReference>
<keyword evidence="6" id="KW-0539">Nucleus</keyword>
<evidence type="ECO:0000256" key="8">
    <source>
        <dbReference type="PROSITE-ProRule" id="PRU00221"/>
    </source>
</evidence>
<reference evidence="10" key="1">
    <citation type="submission" date="2021-02" db="EMBL/GenBank/DDBJ databases">
        <authorList>
            <person name="Nowell W R."/>
        </authorList>
    </citation>
    <scope>NUCLEOTIDE SEQUENCE</scope>
</reference>
<accession>A0A814DM10</accession>